<accession>A0A1N6DXI0</accession>
<protein>
    <submittedName>
        <fullName evidence="2">Uncharacterized conserved protein, DUF2236 family</fullName>
    </submittedName>
</protein>
<dbReference type="PANTHER" id="PTHR36151">
    <property type="entry name" value="BLR2777 PROTEIN"/>
    <property type="match status" value="1"/>
</dbReference>
<sequence length="278" mass="30080">MHADTNDHELAVFRRHGAEGVLLLGGGAAILLQLADPRVARGVAQHSGFRERPLERLIGTLDYVYAIGFGDEQLAAEAVRAVNRRHAPVRGDAQGGQPAYNAFDADAQRWVASTLLAVALELHERLEGPLPAATADIIVRGYAPLGTRLQSAGEGWPESRVEFDAWWTERLGALEVGDEARTVARSLLTGASALPPGAGLLLPPVRLMTAALLPASVRAAYGFRWTPRVERVANGWLDAIAAVWPLLPRVVRHAPMHASLRRATRRSRYAGTEQRGRG</sequence>
<evidence type="ECO:0000313" key="2">
    <source>
        <dbReference type="EMBL" id="SIN75480.1"/>
    </source>
</evidence>
<dbReference type="Proteomes" id="UP000184699">
    <property type="component" value="Unassembled WGS sequence"/>
</dbReference>
<name>A0A1N6DXI0_9MICO</name>
<dbReference type="EMBL" id="FSRJ01000001">
    <property type="protein sequence ID" value="SIN75480.1"/>
    <property type="molecule type" value="Genomic_DNA"/>
</dbReference>
<dbReference type="STRING" id="232089.SAMN05443544_0853"/>
<dbReference type="GO" id="GO:0016491">
    <property type="term" value="F:oxidoreductase activity"/>
    <property type="evidence" value="ECO:0007669"/>
    <property type="project" value="InterPro"/>
</dbReference>
<dbReference type="AlphaFoldDB" id="A0A1N6DXI0"/>
<dbReference type="InterPro" id="IPR018713">
    <property type="entry name" value="MPAB/Lcp_cat_dom"/>
</dbReference>
<dbReference type="Pfam" id="PF09995">
    <property type="entry name" value="MPAB_Lcp_cat"/>
    <property type="match status" value="1"/>
</dbReference>
<feature type="domain" description="ER-bound oxygenase mpaB/mpaB'/Rubber oxygenase catalytic" evidence="1">
    <location>
        <begin position="14"/>
        <end position="240"/>
    </location>
</feature>
<evidence type="ECO:0000313" key="3">
    <source>
        <dbReference type="Proteomes" id="UP000184699"/>
    </source>
</evidence>
<keyword evidence="3" id="KW-1185">Reference proteome</keyword>
<dbReference type="OrthoDB" id="3422701at2"/>
<dbReference type="PANTHER" id="PTHR36151:SF3">
    <property type="entry name" value="ER-BOUND OXYGENASE MPAB_MPAB'_RUBBER OXYGENASE CATALYTIC DOMAIN-CONTAINING PROTEIN"/>
    <property type="match status" value="1"/>
</dbReference>
<evidence type="ECO:0000259" key="1">
    <source>
        <dbReference type="Pfam" id="PF09995"/>
    </source>
</evidence>
<dbReference type="RefSeq" id="WP_074259035.1">
    <property type="nucleotide sequence ID" value="NZ_FSRJ01000001.1"/>
</dbReference>
<gene>
    <name evidence="2" type="ORF">SAMN05443544_0853</name>
</gene>
<reference evidence="3" key="1">
    <citation type="submission" date="2016-11" db="EMBL/GenBank/DDBJ databases">
        <authorList>
            <person name="Varghese N."/>
            <person name="Submissions S."/>
        </authorList>
    </citation>
    <scope>NUCLEOTIDE SEQUENCE [LARGE SCALE GENOMIC DNA]</scope>
    <source>
        <strain evidence="3">DSM 8595</strain>
    </source>
</reference>
<proteinExistence type="predicted"/>
<organism evidence="2 3">
    <name type="scientific">Agromyces cerinus subsp. cerinus</name>
    <dbReference type="NCBI Taxonomy" id="232089"/>
    <lineage>
        <taxon>Bacteria</taxon>
        <taxon>Bacillati</taxon>
        <taxon>Actinomycetota</taxon>
        <taxon>Actinomycetes</taxon>
        <taxon>Micrococcales</taxon>
        <taxon>Microbacteriaceae</taxon>
        <taxon>Agromyces</taxon>
    </lineage>
</organism>